<dbReference type="Gene3D" id="3.40.50.300">
    <property type="entry name" value="P-loop containing nucleotide triphosphate hydrolases"/>
    <property type="match status" value="1"/>
</dbReference>
<dbReference type="InterPro" id="IPR007111">
    <property type="entry name" value="NACHT_NTPase"/>
</dbReference>
<protein>
    <submittedName>
        <fullName evidence="2">AAA family ATPase</fullName>
    </submittedName>
</protein>
<dbReference type="InterPro" id="IPR016032">
    <property type="entry name" value="Sig_transdc_resp-reg_C-effctor"/>
</dbReference>
<dbReference type="PRINTS" id="PR00364">
    <property type="entry name" value="DISEASERSIST"/>
</dbReference>
<dbReference type="InterPro" id="IPR027417">
    <property type="entry name" value="P-loop_NTPase"/>
</dbReference>
<dbReference type="Gene3D" id="1.25.40.10">
    <property type="entry name" value="Tetratricopeptide repeat domain"/>
    <property type="match status" value="1"/>
</dbReference>
<dbReference type="SUPFAM" id="SSF46894">
    <property type="entry name" value="C-terminal effector domain of the bipartite response regulators"/>
    <property type="match status" value="1"/>
</dbReference>
<evidence type="ECO:0000313" key="2">
    <source>
        <dbReference type="EMBL" id="MDY0748850.1"/>
    </source>
</evidence>
<feature type="domain" description="NACHT" evidence="1">
    <location>
        <begin position="224"/>
        <end position="330"/>
    </location>
</feature>
<reference evidence="2 3" key="1">
    <citation type="submission" date="2023-11" db="EMBL/GenBank/DDBJ databases">
        <title>Paucibacter sp. nov., isolated from fresh soil in Korea.</title>
        <authorList>
            <person name="Le N.T.T."/>
        </authorList>
    </citation>
    <scope>NUCLEOTIDE SEQUENCE [LARGE SCALE GENOMIC DNA]</scope>
    <source>
        <strain evidence="2 3">R3-3</strain>
    </source>
</reference>
<dbReference type="Pfam" id="PF13401">
    <property type="entry name" value="AAA_22"/>
    <property type="match status" value="1"/>
</dbReference>
<dbReference type="EMBL" id="JAXCLA010000012">
    <property type="protein sequence ID" value="MDY0748850.1"/>
    <property type="molecule type" value="Genomic_DNA"/>
</dbReference>
<dbReference type="Gene3D" id="1.10.10.10">
    <property type="entry name" value="Winged helix-like DNA-binding domain superfamily/Winged helix DNA-binding domain"/>
    <property type="match status" value="1"/>
</dbReference>
<proteinExistence type="predicted"/>
<dbReference type="PROSITE" id="PS50837">
    <property type="entry name" value="NACHT"/>
    <property type="match status" value="1"/>
</dbReference>
<sequence>MQDPVPSPPTPGHAAAAAWQVRLLGGVGAQRDGEPALQNFGSRGVAALLARLALQPERTHPREELIELLWPGVALDVGRNRLRQTLFALRQMLEPPGPLARRVLLADRLGLRLVPGALDCDALRFERHVRASHYAEALREYGGELMPGFYDDWIADERLRLAALYERVEAAAIPTAAHPTPPAVAATAPPRATERGHALPVYLTRFFGREAEREALRAELQQHRLVTLLGPGGSGKTRLAVDIAQHYAAPVVFVPLASARTQAQLLDALLGSLQLQPNPSEPLAPLIGTLAERQALLVLDNFEQLEAAAAELLAQLLAALPRLQLLVTSRRVLGLDGEREFAIAPLALPDSGDTLAETAVNPAIALFVDRARAVRADFQLRAGNLAALTELSHLLEGMPLAIELAAARVRSIAPAAMAGLLRDARRQPGGNALALLARGSRGRSTNADAQRHASMQAVVDWSWQLLDAPLARLMAGITVFQGGFTATAAAQVCEVPEAQIALRLDEVVAHSLLRATTGGDGAGRYGCLEPVREYAALQLDADSARVLRARHRAWLLGWAARLPATPALDELRAETPNVLAALASAVADGLPEDAVRLMFQLWRAFEGIGLPTAGLTDLALAAEHCADPALQSLGHCVLGALLFSAGRSADAVAHAERGLTLVTADAPWRAMALFAAARARWRLDKGTDGVVDRLAEAHDLALADGDDDLLASILTMQGFASHDWRDFEGCMALHERALQLWQGLGNLHMVHMCQIYLANCENGARRHEAALARLVALEPALRAQMDWKMLCQLLVARGDAQRGLRRWADAAASYRQCARLGWEHLLRLELLMAIWYLAHPLAHLREPERAVSLAAAAEALWLAGFGGLSDADRRDLRRIRRLTTLQLGTARVRQLWAAGAAQSLAEAVSLALTAH</sequence>
<dbReference type="SUPFAM" id="SSF48452">
    <property type="entry name" value="TPR-like"/>
    <property type="match status" value="1"/>
</dbReference>
<keyword evidence="3" id="KW-1185">Reference proteome</keyword>
<dbReference type="InterPro" id="IPR058852">
    <property type="entry name" value="HTH_77"/>
</dbReference>
<accession>A0ABU5DRB2</accession>
<dbReference type="Pfam" id="PF25872">
    <property type="entry name" value="HTH_77"/>
    <property type="match status" value="1"/>
</dbReference>
<dbReference type="InterPro" id="IPR036388">
    <property type="entry name" value="WH-like_DNA-bd_sf"/>
</dbReference>
<name>A0ABU5DRB2_9BURK</name>
<dbReference type="PANTHER" id="PTHR47691">
    <property type="entry name" value="REGULATOR-RELATED"/>
    <property type="match status" value="1"/>
</dbReference>
<evidence type="ECO:0000259" key="1">
    <source>
        <dbReference type="PROSITE" id="PS50837"/>
    </source>
</evidence>
<dbReference type="PANTHER" id="PTHR47691:SF3">
    <property type="entry name" value="HTH-TYPE TRANSCRIPTIONAL REGULATOR RV0890C-RELATED"/>
    <property type="match status" value="1"/>
</dbReference>
<organism evidence="2 3">
    <name type="scientific">Roseateles agri</name>
    <dbReference type="NCBI Taxonomy" id="3098619"/>
    <lineage>
        <taxon>Bacteria</taxon>
        <taxon>Pseudomonadati</taxon>
        <taxon>Pseudomonadota</taxon>
        <taxon>Betaproteobacteria</taxon>
        <taxon>Burkholderiales</taxon>
        <taxon>Sphaerotilaceae</taxon>
        <taxon>Roseateles</taxon>
    </lineage>
</organism>
<gene>
    <name evidence="2" type="ORF">SNE35_30405</name>
</gene>
<dbReference type="SUPFAM" id="SSF52540">
    <property type="entry name" value="P-loop containing nucleoside triphosphate hydrolases"/>
    <property type="match status" value="1"/>
</dbReference>
<comment type="caution">
    <text evidence="2">The sequence shown here is derived from an EMBL/GenBank/DDBJ whole genome shotgun (WGS) entry which is preliminary data.</text>
</comment>
<dbReference type="RefSeq" id="WP_320426820.1">
    <property type="nucleotide sequence ID" value="NZ_JAXCLA010000012.1"/>
</dbReference>
<dbReference type="Proteomes" id="UP001285263">
    <property type="component" value="Unassembled WGS sequence"/>
</dbReference>
<dbReference type="InterPro" id="IPR049945">
    <property type="entry name" value="AAA_22"/>
</dbReference>
<dbReference type="InterPro" id="IPR011990">
    <property type="entry name" value="TPR-like_helical_dom_sf"/>
</dbReference>
<evidence type="ECO:0000313" key="3">
    <source>
        <dbReference type="Proteomes" id="UP001285263"/>
    </source>
</evidence>